<protein>
    <recommendedName>
        <fullName evidence="3">Cysteine-rich CPCC domain-containing protein</fullName>
    </recommendedName>
</protein>
<proteinExistence type="predicted"/>
<dbReference type="Proteomes" id="UP001550739">
    <property type="component" value="Unassembled WGS sequence"/>
</dbReference>
<dbReference type="EMBL" id="JBEZVE010000019">
    <property type="protein sequence ID" value="MEU3785228.1"/>
    <property type="molecule type" value="Genomic_DNA"/>
</dbReference>
<dbReference type="RefSeq" id="WP_361706791.1">
    <property type="nucleotide sequence ID" value="NZ_JBEZVE010000019.1"/>
</dbReference>
<evidence type="ECO:0008006" key="3">
    <source>
        <dbReference type="Google" id="ProtNLM"/>
    </source>
</evidence>
<organism evidence="1 2">
    <name type="scientific">Streptomyces sp. 900129855</name>
    <dbReference type="NCBI Taxonomy" id="3155129"/>
    <lineage>
        <taxon>Bacteria</taxon>
        <taxon>Bacillati</taxon>
        <taxon>Actinomycetota</taxon>
        <taxon>Actinomycetes</taxon>
        <taxon>Kitasatosporales</taxon>
        <taxon>Streptomycetaceae</taxon>
        <taxon>Streptomyces</taxon>
    </lineage>
</organism>
<keyword evidence="2" id="KW-1185">Reference proteome</keyword>
<comment type="caution">
    <text evidence="1">The sequence shown here is derived from an EMBL/GenBank/DDBJ whole genome shotgun (WGS) entry which is preliminary data.</text>
</comment>
<name>A0ABV2ZRQ1_9ACTN</name>
<sequence length="68" mass="7557">MTALNCPNPACEASRRAGQYLCWDCWDALPGPARHALSIRDDIAIARLQLLHRQLAAGVPPHEIEIRL</sequence>
<accession>A0ABV2ZRQ1</accession>
<evidence type="ECO:0000313" key="2">
    <source>
        <dbReference type="Proteomes" id="UP001550739"/>
    </source>
</evidence>
<gene>
    <name evidence="1" type="ORF">AB0E89_32625</name>
</gene>
<evidence type="ECO:0000313" key="1">
    <source>
        <dbReference type="EMBL" id="MEU3785228.1"/>
    </source>
</evidence>
<reference evidence="1 2" key="1">
    <citation type="submission" date="2024-06" db="EMBL/GenBank/DDBJ databases">
        <title>The Natural Products Discovery Center: Release of the First 8490 Sequenced Strains for Exploring Actinobacteria Biosynthetic Diversity.</title>
        <authorList>
            <person name="Kalkreuter E."/>
            <person name="Kautsar S.A."/>
            <person name="Yang D."/>
            <person name="Bader C.D."/>
            <person name="Teijaro C.N."/>
            <person name="Fluegel L."/>
            <person name="Davis C.M."/>
            <person name="Simpson J.R."/>
            <person name="Lauterbach L."/>
            <person name="Steele A.D."/>
            <person name="Gui C."/>
            <person name="Meng S."/>
            <person name="Li G."/>
            <person name="Viehrig K."/>
            <person name="Ye F."/>
            <person name="Su P."/>
            <person name="Kiefer A.F."/>
            <person name="Nichols A."/>
            <person name="Cepeda A.J."/>
            <person name="Yan W."/>
            <person name="Fan B."/>
            <person name="Jiang Y."/>
            <person name="Adhikari A."/>
            <person name="Zheng C.-J."/>
            <person name="Schuster L."/>
            <person name="Cowan T.M."/>
            <person name="Smanski M.J."/>
            <person name="Chevrette M.G."/>
            <person name="De Carvalho L.P.S."/>
            <person name="Shen B."/>
        </authorList>
    </citation>
    <scope>NUCLEOTIDE SEQUENCE [LARGE SCALE GENOMIC DNA]</scope>
    <source>
        <strain evidence="1 2">NPDC033843</strain>
    </source>
</reference>